<protein>
    <submittedName>
        <fullName evidence="7">RagB/SusD family nutrient uptake outer membrane protein</fullName>
    </submittedName>
</protein>
<proteinExistence type="inferred from homology"/>
<accession>A0A4U0NY78</accession>
<name>A0A4U0NY78_9SPHI</name>
<feature type="domain" description="RagB/SusD" evidence="6">
    <location>
        <begin position="399"/>
        <end position="484"/>
    </location>
</feature>
<dbReference type="InterPro" id="IPR011990">
    <property type="entry name" value="TPR-like_helical_dom_sf"/>
</dbReference>
<evidence type="ECO:0000256" key="4">
    <source>
        <dbReference type="ARBA" id="ARBA00023136"/>
    </source>
</evidence>
<sequence>MIVMLKNIYFKSCLIALCAISQINSSCNKALDAPSVEVSTEEVHWESVSDTKAALIGMYGLLRAAMVDNNAHWMYGEFRSGDFTSYRRQDLSAVINSELNKSYDLLENLSNWRRFYAVINAASLFIEKAPRVLQHDSRYTQFNLDLDIAQARAIRAFTYFYMVRVWGDVPLITSSFDNGKFPEFARTDYRDVLTFAEQELIEAVEVLPFRYGVAPQQYYGSFSTNWQKILFNKISGYAILAHMSAWQGKYLDVAAYTQFIMDNYTQSNITYLNNIAPSSTGTAGLAGNFGIFTNNFQFGQIVNFSAAYSYGEATPSGHIEQLTLATPYVNRANPDVYVSKDSITSAFLERNDRRFGVDTVSGLFRENYFKDYSNEIPVFNKIKIIRDGVNEGNYAVFGSNLVFTRLEELTLLRAEALAVLGQHIKAIELLNVIKAMRFTSSYQVSELDTKPLIDEVFKERRRELMGEGWRFFDLVRWNRIKSTDAKLTDMIQKGGIYWPISRNVLRNNRQITQNTYWN</sequence>
<keyword evidence="3" id="KW-0732">Signal</keyword>
<dbReference type="Proteomes" id="UP000306808">
    <property type="component" value="Unassembled WGS sequence"/>
</dbReference>
<evidence type="ECO:0000313" key="8">
    <source>
        <dbReference type="Proteomes" id="UP000306808"/>
    </source>
</evidence>
<comment type="similarity">
    <text evidence="2">Belongs to the SusD family.</text>
</comment>
<dbReference type="InterPro" id="IPR012944">
    <property type="entry name" value="SusD_RagB_dom"/>
</dbReference>
<reference evidence="7 8" key="1">
    <citation type="submission" date="2019-04" db="EMBL/GenBank/DDBJ databases">
        <title>Sphingobacterium olei sp. nov., isolated from oil-contaminated soil.</title>
        <authorList>
            <person name="Liu B."/>
        </authorList>
    </citation>
    <scope>NUCLEOTIDE SEQUENCE [LARGE SCALE GENOMIC DNA]</scope>
    <source>
        <strain evidence="7 8">HAL-9</strain>
    </source>
</reference>
<keyword evidence="8" id="KW-1185">Reference proteome</keyword>
<comment type="subcellular location">
    <subcellularLocation>
        <location evidence="1">Cell outer membrane</location>
    </subcellularLocation>
</comment>
<dbReference type="EMBL" id="SUME01000005">
    <property type="protein sequence ID" value="TJZ59733.1"/>
    <property type="molecule type" value="Genomic_DNA"/>
</dbReference>
<evidence type="ECO:0000256" key="3">
    <source>
        <dbReference type="ARBA" id="ARBA00022729"/>
    </source>
</evidence>
<dbReference type="CDD" id="cd08977">
    <property type="entry name" value="SusD"/>
    <property type="match status" value="1"/>
</dbReference>
<dbReference type="SUPFAM" id="SSF48452">
    <property type="entry name" value="TPR-like"/>
    <property type="match status" value="1"/>
</dbReference>
<keyword evidence="4" id="KW-0472">Membrane</keyword>
<comment type="caution">
    <text evidence="7">The sequence shown here is derived from an EMBL/GenBank/DDBJ whole genome shotgun (WGS) entry which is preliminary data.</text>
</comment>
<dbReference type="Gene3D" id="1.25.40.390">
    <property type="match status" value="1"/>
</dbReference>
<dbReference type="GO" id="GO:0009279">
    <property type="term" value="C:cell outer membrane"/>
    <property type="evidence" value="ECO:0007669"/>
    <property type="project" value="UniProtKB-SubCell"/>
</dbReference>
<dbReference type="AlphaFoldDB" id="A0A4U0NY78"/>
<evidence type="ECO:0000313" key="7">
    <source>
        <dbReference type="EMBL" id="TJZ59733.1"/>
    </source>
</evidence>
<keyword evidence="5" id="KW-0998">Cell outer membrane</keyword>
<organism evidence="7 8">
    <name type="scientific">Sphingobacterium olei</name>
    <dbReference type="NCBI Taxonomy" id="2571155"/>
    <lineage>
        <taxon>Bacteria</taxon>
        <taxon>Pseudomonadati</taxon>
        <taxon>Bacteroidota</taxon>
        <taxon>Sphingobacteriia</taxon>
        <taxon>Sphingobacteriales</taxon>
        <taxon>Sphingobacteriaceae</taxon>
        <taxon>Sphingobacterium</taxon>
    </lineage>
</organism>
<dbReference type="Pfam" id="PF07980">
    <property type="entry name" value="SusD_RagB"/>
    <property type="match status" value="1"/>
</dbReference>
<evidence type="ECO:0000259" key="6">
    <source>
        <dbReference type="Pfam" id="PF07980"/>
    </source>
</evidence>
<dbReference type="OrthoDB" id="9773740at2"/>
<evidence type="ECO:0000256" key="1">
    <source>
        <dbReference type="ARBA" id="ARBA00004442"/>
    </source>
</evidence>
<gene>
    <name evidence="7" type="ORF">FAZ15_12580</name>
</gene>
<evidence type="ECO:0000256" key="2">
    <source>
        <dbReference type="ARBA" id="ARBA00006275"/>
    </source>
</evidence>
<evidence type="ECO:0000256" key="5">
    <source>
        <dbReference type="ARBA" id="ARBA00023237"/>
    </source>
</evidence>